<dbReference type="InterPro" id="IPR035979">
    <property type="entry name" value="RBD_domain_sf"/>
</dbReference>
<dbReference type="InterPro" id="IPR012677">
    <property type="entry name" value="Nucleotide-bd_a/b_plait_sf"/>
</dbReference>
<organism evidence="5 6">
    <name type="scientific">Salmo salar</name>
    <name type="common">Atlantic salmon</name>
    <dbReference type="NCBI Taxonomy" id="8030"/>
    <lineage>
        <taxon>Eukaryota</taxon>
        <taxon>Metazoa</taxon>
        <taxon>Chordata</taxon>
        <taxon>Craniata</taxon>
        <taxon>Vertebrata</taxon>
        <taxon>Euteleostomi</taxon>
        <taxon>Actinopterygii</taxon>
        <taxon>Neopterygii</taxon>
        <taxon>Teleostei</taxon>
        <taxon>Protacanthopterygii</taxon>
        <taxon>Salmoniformes</taxon>
        <taxon>Salmonidae</taxon>
        <taxon>Salmoninae</taxon>
        <taxon>Salmo</taxon>
    </lineage>
</organism>
<dbReference type="RefSeq" id="XP_045577241.1">
    <property type="nucleotide sequence ID" value="XM_045721285.1"/>
</dbReference>
<keyword evidence="2 3" id="KW-0694">RNA-binding</keyword>
<reference evidence="6" key="1">
    <citation type="submission" date="2025-08" db="UniProtKB">
        <authorList>
            <consortium name="RefSeq"/>
        </authorList>
    </citation>
    <scope>IDENTIFICATION</scope>
</reference>
<protein>
    <submittedName>
        <fullName evidence="6">Polyadenylate-binding protein 1A-like</fullName>
    </submittedName>
</protein>
<dbReference type="Proteomes" id="UP001652741">
    <property type="component" value="Chromosome ssa06"/>
</dbReference>
<dbReference type="Gene3D" id="3.30.70.330">
    <property type="match status" value="1"/>
</dbReference>
<gene>
    <name evidence="6" type="primary">LOC123743532</name>
</gene>
<evidence type="ECO:0000259" key="4">
    <source>
        <dbReference type="PROSITE" id="PS50102"/>
    </source>
</evidence>
<evidence type="ECO:0000256" key="1">
    <source>
        <dbReference type="ARBA" id="ARBA00022737"/>
    </source>
</evidence>
<dbReference type="SUPFAM" id="SSF54928">
    <property type="entry name" value="RNA-binding domain, RBD"/>
    <property type="match status" value="1"/>
</dbReference>
<keyword evidence="5" id="KW-1185">Reference proteome</keyword>
<evidence type="ECO:0000256" key="3">
    <source>
        <dbReference type="PROSITE-ProRule" id="PRU00176"/>
    </source>
</evidence>
<dbReference type="InterPro" id="IPR000504">
    <property type="entry name" value="RRM_dom"/>
</dbReference>
<sequence>MRAYGYIDCTTQDAVEQAKILNGKMLAYEIVSIEPFKSCKQQEAEFGSRAKEFTYVYIKNSGFNMDDDKLQDMVDMLSTILSFSPPGSVMVDHSMKSRGFGFLSFKRKENAQKAVDQINEKEVNRMVIYVGHAQKKCALTEMNSRIVTNKPLSVAPAQYKTLQQEYLKNRYLQRMASVMAVPNPTIINPNQPAPAIKHQCTMSASSSHQMREYI</sequence>
<evidence type="ECO:0000313" key="6">
    <source>
        <dbReference type="RefSeq" id="XP_045577241.1"/>
    </source>
</evidence>
<accession>A0ABM3F1Q5</accession>
<dbReference type="PANTHER" id="PTHR24012">
    <property type="entry name" value="RNA BINDING PROTEIN"/>
    <property type="match status" value="1"/>
</dbReference>
<feature type="domain" description="RRM" evidence="4">
    <location>
        <begin position="54"/>
        <end position="135"/>
    </location>
</feature>
<dbReference type="SMART" id="SM00360">
    <property type="entry name" value="RRM"/>
    <property type="match status" value="1"/>
</dbReference>
<dbReference type="GeneID" id="123743532"/>
<dbReference type="PROSITE" id="PS50102">
    <property type="entry name" value="RRM"/>
    <property type="match status" value="1"/>
</dbReference>
<dbReference type="Pfam" id="PF00076">
    <property type="entry name" value="RRM_1"/>
    <property type="match status" value="1"/>
</dbReference>
<evidence type="ECO:0000256" key="2">
    <source>
        <dbReference type="ARBA" id="ARBA00022884"/>
    </source>
</evidence>
<proteinExistence type="predicted"/>
<keyword evidence="1" id="KW-0677">Repeat</keyword>
<evidence type="ECO:0000313" key="5">
    <source>
        <dbReference type="Proteomes" id="UP001652741"/>
    </source>
</evidence>
<name>A0ABM3F1Q5_SALSA</name>